<protein>
    <submittedName>
        <fullName evidence="3">Uncharacterized protein</fullName>
    </submittedName>
</protein>
<feature type="transmembrane region" description="Helical" evidence="2">
    <location>
        <begin position="260"/>
        <end position="287"/>
    </location>
</feature>
<dbReference type="PhylomeDB" id="K6UKL5"/>
<dbReference type="Proteomes" id="UP000006319">
    <property type="component" value="Chromosome 10"/>
</dbReference>
<dbReference type="GeneID" id="14693303"/>
<dbReference type="AlphaFoldDB" id="K6UKL5"/>
<dbReference type="KEGG" id="pcy:PCYB_102930"/>
<proteinExistence type="predicted"/>
<evidence type="ECO:0000313" key="3">
    <source>
        <dbReference type="EMBL" id="GAB66943.1"/>
    </source>
</evidence>
<feature type="region of interest" description="Disordered" evidence="1">
    <location>
        <begin position="18"/>
        <end position="134"/>
    </location>
</feature>
<evidence type="ECO:0000256" key="2">
    <source>
        <dbReference type="SAM" id="Phobius"/>
    </source>
</evidence>
<keyword evidence="2" id="KW-0812">Transmembrane</keyword>
<feature type="compositionally biased region" description="Basic residues" evidence="1">
    <location>
        <begin position="29"/>
        <end position="39"/>
    </location>
</feature>
<keyword evidence="2" id="KW-1133">Transmembrane helix</keyword>
<evidence type="ECO:0000256" key="1">
    <source>
        <dbReference type="SAM" id="MobiDB-lite"/>
    </source>
</evidence>
<sequence length="293" mass="33977">MDRLTHLNEYTKFFQFGTDERRREEKLSGKKHSGKKYSGKKHDAECSEKERHYSKVKGKNAFISPSNNVEERGASRKLHPCRESQNEYQAQRVRKASEYQTQRVGKASEYHQCGSEAHSSSLSLTPKGNKTLNHPHYEMKRRDTRKTLNCCLEQVSICKRCYMKELHERKRRTAVYTLEFNNLVDCEPVSGRNLVKRNATLAHGLKHKSKYRQERSAGEGNKRVMIVEKLPEQIQQKKNLFQFLNSIFSRSRMVGVRARVVAKVMAMVMAMVIAIVMVMVIVMAMVMDVTMAR</sequence>
<feature type="compositionally biased region" description="Basic and acidic residues" evidence="1">
    <location>
        <begin position="18"/>
        <end position="28"/>
    </location>
</feature>
<feature type="compositionally biased region" description="Polar residues" evidence="1">
    <location>
        <begin position="117"/>
        <end position="132"/>
    </location>
</feature>
<gene>
    <name evidence="3" type="ORF">PCYB_102930</name>
</gene>
<dbReference type="OrthoDB" id="392460at2759"/>
<dbReference type="EMBL" id="DF157102">
    <property type="protein sequence ID" value="GAB66943.1"/>
    <property type="molecule type" value="Genomic_DNA"/>
</dbReference>
<keyword evidence="2" id="KW-0472">Membrane</keyword>
<dbReference type="RefSeq" id="XP_004222890.1">
    <property type="nucleotide sequence ID" value="XM_004222842.1"/>
</dbReference>
<keyword evidence="4" id="KW-1185">Reference proteome</keyword>
<organism evidence="3 4">
    <name type="scientific">Plasmodium cynomolgi (strain B)</name>
    <dbReference type="NCBI Taxonomy" id="1120755"/>
    <lineage>
        <taxon>Eukaryota</taxon>
        <taxon>Sar</taxon>
        <taxon>Alveolata</taxon>
        <taxon>Apicomplexa</taxon>
        <taxon>Aconoidasida</taxon>
        <taxon>Haemosporida</taxon>
        <taxon>Plasmodiidae</taxon>
        <taxon>Plasmodium</taxon>
        <taxon>Plasmodium (Plasmodium)</taxon>
    </lineage>
</organism>
<feature type="compositionally biased region" description="Basic and acidic residues" evidence="1">
    <location>
        <begin position="40"/>
        <end position="53"/>
    </location>
</feature>
<dbReference type="OMA" id="ICKRCYM"/>
<feature type="non-terminal residue" evidence="3">
    <location>
        <position position="293"/>
    </location>
</feature>
<evidence type="ECO:0000313" key="4">
    <source>
        <dbReference type="Proteomes" id="UP000006319"/>
    </source>
</evidence>
<dbReference type="VEuPathDB" id="PlasmoDB:PCYB_102930"/>
<feature type="compositionally biased region" description="Basic and acidic residues" evidence="1">
    <location>
        <begin position="69"/>
        <end position="85"/>
    </location>
</feature>
<accession>K6UKL5</accession>
<reference evidence="3 4" key="1">
    <citation type="journal article" date="2012" name="Nat. Genet.">
        <title>Plasmodium cynomolgi genome sequences provide insight into Plasmodium vivax and the monkey malaria clade.</title>
        <authorList>
            <person name="Tachibana S."/>
            <person name="Sullivan S.A."/>
            <person name="Kawai S."/>
            <person name="Nakamura S."/>
            <person name="Kim H.R."/>
            <person name="Goto N."/>
            <person name="Arisue N."/>
            <person name="Palacpac N.M.Q."/>
            <person name="Honma H."/>
            <person name="Yagi M."/>
            <person name="Tougan T."/>
            <person name="Katakai Y."/>
            <person name="Kaneko O."/>
            <person name="Mita T."/>
            <person name="Kita K."/>
            <person name="Yasutomi Y."/>
            <person name="Sutton P.L."/>
            <person name="Shakhbatyan R."/>
            <person name="Horii T."/>
            <person name="Yasunaga T."/>
            <person name="Barnwell J.W."/>
            <person name="Escalante A.A."/>
            <person name="Carlton J.M."/>
            <person name="Tanabe K."/>
        </authorList>
    </citation>
    <scope>NUCLEOTIDE SEQUENCE [LARGE SCALE GENOMIC DNA]</scope>
    <source>
        <strain evidence="3 4">B</strain>
    </source>
</reference>
<name>K6UKL5_PLACD</name>